<gene>
    <name evidence="5" type="ORF">B0H64DRAFT_410777</name>
</gene>
<dbReference type="GO" id="GO:0003824">
    <property type="term" value="F:catalytic activity"/>
    <property type="evidence" value="ECO:0007669"/>
    <property type="project" value="InterPro"/>
</dbReference>
<comment type="caution">
    <text evidence="5">The sequence shown here is derived from an EMBL/GenBank/DDBJ whole genome shotgun (WGS) entry which is preliminary data.</text>
</comment>
<evidence type="ECO:0000259" key="3">
    <source>
        <dbReference type="Pfam" id="PF00501"/>
    </source>
</evidence>
<sequence length="1004" mass="110356">MGSIAVHEAPRHPVTSIAEMDDDTIVEIADACNIPTGIIEDLYTCLPLQQSMIAENRAEVFHFIISFGPTADIDRFCECLRKVVATNSILRTRLVRSASLGGIVQVVTSEEHVTEHHPGVDGEDVERYLQQDPHRMGLCMPLFRTAFIGRFLVLTQHHAVFDYWSWDAMMNVDIAGAYLQSPKSRIKVSPRPPFKDFVSRCLNVDETEARGFWASRFKGSPAIFLKPESPRTSPRVVSKPTRKFHVERIKTGVLPPTHAPHFLEAAWALTASIYTDSESVAYGYVLSGRTPTPDGLENTLGPTVTEIPMQTNLQRRTMTVDKLIKDRAASIRQLHQNPHLMHYPLEKIAALSGAAKSACAFSALFNVRPAVFANAAEEGEIKMERMVWLNGLFPLQLIFSITGEGIEVWPRVDATVVDDRQLDRLLNQFSHTFRLLTEASPQTKLDNLPLLDPQGREEVFQLNKTIPEPVQATLYELFTAQARAQPKAMAVTTAGDGNLTYAQLDWLSSRLGCVLQLKGVGTASRVGLLIDRSPWAIVAILAVLKVGGVCVPIDNRNSGERNMDLLLETGARLILTLSAQYARAIVGRGIEIFVMTPESITEIPPSLEQRQVVTNTSQPEDPAYVFHASYNNTPGTRKAVLLEHRSLASALTCHAQRFRWGPATRMLQFWSLASENSALEVFGALLSGGCLCIPPLALENSGESTGSWLSRFIKSAKVDFAMLPPSVIRELSPASVPTLRSLVSVGEPLQQADTETYKTWARSFQLFNRWGATAAPTLSIVSKISPDVHHGFSSNNVGMPVGCAAWIVNPSNVNDLAPFGGVGELVIEGPGTASASFGNGSILPRPQWALDLKRGQATRFFRTGDLSKYNSDGSISFVGRISNRVKLSGCQMVQLEDLERTIVGCSQVRECVTAAKIIAGRTQIVALVCLADPRLPRGVSLQRLIGPDADIAARGIDVVHAYTQSRLPADRVPASWIAVERLPRTLSHKIDRVAVKEWLKTLKR</sequence>
<evidence type="ECO:0000256" key="2">
    <source>
        <dbReference type="ARBA" id="ARBA00022553"/>
    </source>
</evidence>
<name>A0AAE0LMH5_9PEZI</name>
<feature type="domain" description="Condensation" evidence="4">
    <location>
        <begin position="63"/>
        <end position="456"/>
    </location>
</feature>
<dbReference type="SUPFAM" id="SSF56801">
    <property type="entry name" value="Acetyl-CoA synthetase-like"/>
    <property type="match status" value="1"/>
</dbReference>
<dbReference type="GO" id="GO:0031177">
    <property type="term" value="F:phosphopantetheine binding"/>
    <property type="evidence" value="ECO:0007669"/>
    <property type="project" value="TreeGrafter"/>
</dbReference>
<protein>
    <submittedName>
        <fullName evidence="5">Uncharacterized protein</fullName>
    </submittedName>
</protein>
<dbReference type="GO" id="GO:0044550">
    <property type="term" value="P:secondary metabolite biosynthetic process"/>
    <property type="evidence" value="ECO:0007669"/>
    <property type="project" value="TreeGrafter"/>
</dbReference>
<keyword evidence="1" id="KW-0596">Phosphopantetheine</keyword>
<dbReference type="Gene3D" id="3.40.50.12780">
    <property type="entry name" value="N-terminal domain of ligase-like"/>
    <property type="match status" value="1"/>
</dbReference>
<dbReference type="InterPro" id="IPR023213">
    <property type="entry name" value="CAT-like_dom_sf"/>
</dbReference>
<dbReference type="GO" id="GO:0043041">
    <property type="term" value="P:amino acid activation for nonribosomal peptide biosynthetic process"/>
    <property type="evidence" value="ECO:0007669"/>
    <property type="project" value="TreeGrafter"/>
</dbReference>
<reference evidence="5" key="1">
    <citation type="journal article" date="2023" name="Mol. Phylogenet. Evol.">
        <title>Genome-scale phylogeny and comparative genomics of the fungal order Sordariales.</title>
        <authorList>
            <person name="Hensen N."/>
            <person name="Bonometti L."/>
            <person name="Westerberg I."/>
            <person name="Brannstrom I.O."/>
            <person name="Guillou S."/>
            <person name="Cros-Aarteil S."/>
            <person name="Calhoun S."/>
            <person name="Haridas S."/>
            <person name="Kuo A."/>
            <person name="Mondo S."/>
            <person name="Pangilinan J."/>
            <person name="Riley R."/>
            <person name="LaButti K."/>
            <person name="Andreopoulos B."/>
            <person name="Lipzen A."/>
            <person name="Chen C."/>
            <person name="Yan M."/>
            <person name="Daum C."/>
            <person name="Ng V."/>
            <person name="Clum A."/>
            <person name="Steindorff A."/>
            <person name="Ohm R.A."/>
            <person name="Martin F."/>
            <person name="Silar P."/>
            <person name="Natvig D.O."/>
            <person name="Lalanne C."/>
            <person name="Gautier V."/>
            <person name="Ament-Velasquez S.L."/>
            <person name="Kruys A."/>
            <person name="Hutchinson M.I."/>
            <person name="Powell A.J."/>
            <person name="Barry K."/>
            <person name="Miller A.N."/>
            <person name="Grigoriev I.V."/>
            <person name="Debuchy R."/>
            <person name="Gladieux P."/>
            <person name="Hiltunen Thoren M."/>
            <person name="Johannesson H."/>
        </authorList>
    </citation>
    <scope>NUCLEOTIDE SEQUENCE</scope>
    <source>
        <strain evidence="5">CBS 168.71</strain>
    </source>
</reference>
<dbReference type="InterPro" id="IPR001242">
    <property type="entry name" value="Condensation_dom"/>
</dbReference>
<dbReference type="PANTHER" id="PTHR45527">
    <property type="entry name" value="NONRIBOSOMAL PEPTIDE SYNTHETASE"/>
    <property type="match status" value="1"/>
</dbReference>
<proteinExistence type="predicted"/>
<evidence type="ECO:0000256" key="1">
    <source>
        <dbReference type="ARBA" id="ARBA00022450"/>
    </source>
</evidence>
<dbReference type="InterPro" id="IPR000873">
    <property type="entry name" value="AMP-dep_synth/lig_dom"/>
</dbReference>
<accession>A0AAE0LMH5</accession>
<dbReference type="GO" id="GO:0005737">
    <property type="term" value="C:cytoplasm"/>
    <property type="evidence" value="ECO:0007669"/>
    <property type="project" value="TreeGrafter"/>
</dbReference>
<organism evidence="5 6">
    <name type="scientific">Chaetomium fimeti</name>
    <dbReference type="NCBI Taxonomy" id="1854472"/>
    <lineage>
        <taxon>Eukaryota</taxon>
        <taxon>Fungi</taxon>
        <taxon>Dikarya</taxon>
        <taxon>Ascomycota</taxon>
        <taxon>Pezizomycotina</taxon>
        <taxon>Sordariomycetes</taxon>
        <taxon>Sordariomycetidae</taxon>
        <taxon>Sordariales</taxon>
        <taxon>Chaetomiaceae</taxon>
        <taxon>Chaetomium</taxon>
    </lineage>
</organism>
<dbReference type="Gene3D" id="3.30.559.30">
    <property type="entry name" value="Nonribosomal peptide synthetase, condensation domain"/>
    <property type="match status" value="1"/>
</dbReference>
<dbReference type="InterPro" id="IPR045851">
    <property type="entry name" value="AMP-bd_C_sf"/>
</dbReference>
<keyword evidence="6" id="KW-1185">Reference proteome</keyword>
<dbReference type="GeneID" id="87841758"/>
<dbReference type="Proteomes" id="UP001278766">
    <property type="component" value="Unassembled WGS sequence"/>
</dbReference>
<evidence type="ECO:0000313" key="6">
    <source>
        <dbReference type="Proteomes" id="UP001278766"/>
    </source>
</evidence>
<keyword evidence="2" id="KW-0597">Phosphoprotein</keyword>
<dbReference type="Gene3D" id="3.30.559.10">
    <property type="entry name" value="Chloramphenicol acetyltransferase-like domain"/>
    <property type="match status" value="1"/>
</dbReference>
<dbReference type="PANTHER" id="PTHR45527:SF1">
    <property type="entry name" value="FATTY ACID SYNTHASE"/>
    <property type="match status" value="1"/>
</dbReference>
<dbReference type="Pfam" id="PF00668">
    <property type="entry name" value="Condensation"/>
    <property type="match status" value="1"/>
</dbReference>
<dbReference type="Gene3D" id="3.30.300.30">
    <property type="match status" value="1"/>
</dbReference>
<feature type="domain" description="AMP-dependent synthetase/ligase" evidence="3">
    <location>
        <begin position="478"/>
        <end position="834"/>
    </location>
</feature>
<evidence type="ECO:0000259" key="4">
    <source>
        <dbReference type="Pfam" id="PF00668"/>
    </source>
</evidence>
<reference evidence="5" key="2">
    <citation type="submission" date="2023-06" db="EMBL/GenBank/DDBJ databases">
        <authorList>
            <consortium name="Lawrence Berkeley National Laboratory"/>
            <person name="Haridas S."/>
            <person name="Hensen N."/>
            <person name="Bonometti L."/>
            <person name="Westerberg I."/>
            <person name="Brannstrom I.O."/>
            <person name="Guillou S."/>
            <person name="Cros-Aarteil S."/>
            <person name="Calhoun S."/>
            <person name="Kuo A."/>
            <person name="Mondo S."/>
            <person name="Pangilinan J."/>
            <person name="Riley R."/>
            <person name="Labutti K."/>
            <person name="Andreopoulos B."/>
            <person name="Lipzen A."/>
            <person name="Chen C."/>
            <person name="Yanf M."/>
            <person name="Daum C."/>
            <person name="Ng V."/>
            <person name="Clum A."/>
            <person name="Steindorff A."/>
            <person name="Ohm R."/>
            <person name="Martin F."/>
            <person name="Silar P."/>
            <person name="Natvig D."/>
            <person name="Lalanne C."/>
            <person name="Gautier V."/>
            <person name="Ament-Velasquez S.L."/>
            <person name="Kruys A."/>
            <person name="Hutchinson M.I."/>
            <person name="Powell A.J."/>
            <person name="Barry K."/>
            <person name="Miller A.N."/>
            <person name="Grigoriev I.V."/>
            <person name="Debuchy R."/>
            <person name="Gladieux P."/>
            <person name="Thoren M.H."/>
            <person name="Johannesson H."/>
        </authorList>
    </citation>
    <scope>NUCLEOTIDE SEQUENCE</scope>
    <source>
        <strain evidence="5">CBS 168.71</strain>
    </source>
</reference>
<dbReference type="Pfam" id="PF00501">
    <property type="entry name" value="AMP-binding"/>
    <property type="match status" value="1"/>
</dbReference>
<dbReference type="SUPFAM" id="SSF52777">
    <property type="entry name" value="CoA-dependent acyltransferases"/>
    <property type="match status" value="2"/>
</dbReference>
<evidence type="ECO:0000313" key="5">
    <source>
        <dbReference type="EMBL" id="KAK3290836.1"/>
    </source>
</evidence>
<dbReference type="RefSeq" id="XP_062654350.1">
    <property type="nucleotide sequence ID" value="XM_062804810.1"/>
</dbReference>
<dbReference type="AlphaFoldDB" id="A0AAE0LMH5"/>
<dbReference type="EMBL" id="JAUEPN010000011">
    <property type="protein sequence ID" value="KAK3290836.1"/>
    <property type="molecule type" value="Genomic_DNA"/>
</dbReference>
<dbReference type="InterPro" id="IPR042099">
    <property type="entry name" value="ANL_N_sf"/>
</dbReference>